<dbReference type="Proteomes" id="UP000028981">
    <property type="component" value="Unassembled WGS sequence"/>
</dbReference>
<accession>A0A087M0E0</accession>
<evidence type="ECO:0000259" key="4">
    <source>
        <dbReference type="PROSITE" id="PS51891"/>
    </source>
</evidence>
<evidence type="ECO:0000256" key="2">
    <source>
        <dbReference type="ARBA" id="ARBA00022723"/>
    </source>
</evidence>
<evidence type="ECO:0000313" key="5">
    <source>
        <dbReference type="EMBL" id="KFL30343.1"/>
    </source>
</evidence>
<dbReference type="InterPro" id="IPR006913">
    <property type="entry name" value="CENP-V/GFA"/>
</dbReference>
<protein>
    <recommendedName>
        <fullName evidence="4">CENP-V/GFA domain-containing protein</fullName>
    </recommendedName>
</protein>
<dbReference type="EMBL" id="JQGC01000014">
    <property type="protein sequence ID" value="KFL30343.1"/>
    <property type="molecule type" value="Genomic_DNA"/>
</dbReference>
<comment type="caution">
    <text evidence="5">The sequence shown here is derived from an EMBL/GenBank/DDBJ whole genome shotgun (WGS) entry which is preliminary data.</text>
</comment>
<keyword evidence="3" id="KW-0862">Zinc</keyword>
<evidence type="ECO:0000256" key="3">
    <source>
        <dbReference type="ARBA" id="ARBA00022833"/>
    </source>
</evidence>
<organism evidence="5 6">
    <name type="scientific">Devosia riboflavina</name>
    <dbReference type="NCBI Taxonomy" id="46914"/>
    <lineage>
        <taxon>Bacteria</taxon>
        <taxon>Pseudomonadati</taxon>
        <taxon>Pseudomonadota</taxon>
        <taxon>Alphaproteobacteria</taxon>
        <taxon>Hyphomicrobiales</taxon>
        <taxon>Devosiaceae</taxon>
        <taxon>Devosia</taxon>
    </lineage>
</organism>
<reference evidence="5 6" key="1">
    <citation type="submission" date="2014-08" db="EMBL/GenBank/DDBJ databases">
        <authorList>
            <person name="Hassan Y.I."/>
            <person name="Lepp D."/>
            <person name="Zhou T."/>
        </authorList>
    </citation>
    <scope>NUCLEOTIDE SEQUENCE [LARGE SCALE GENOMIC DNA]</scope>
    <source>
        <strain evidence="5 6">IFO13584</strain>
    </source>
</reference>
<dbReference type="InterPro" id="IPR052355">
    <property type="entry name" value="CENP-V-like"/>
</dbReference>
<dbReference type="Gene3D" id="2.170.150.70">
    <property type="match status" value="1"/>
</dbReference>
<keyword evidence="6" id="KW-1185">Reference proteome</keyword>
<comment type="similarity">
    <text evidence="1">Belongs to the Gfa family.</text>
</comment>
<dbReference type="PROSITE" id="PS51891">
    <property type="entry name" value="CENP_V_GFA"/>
    <property type="match status" value="1"/>
</dbReference>
<dbReference type="GO" id="GO:0046872">
    <property type="term" value="F:metal ion binding"/>
    <property type="evidence" value="ECO:0007669"/>
    <property type="project" value="UniProtKB-KW"/>
</dbReference>
<evidence type="ECO:0000313" key="6">
    <source>
        <dbReference type="Proteomes" id="UP000028981"/>
    </source>
</evidence>
<dbReference type="GO" id="GO:0016846">
    <property type="term" value="F:carbon-sulfur lyase activity"/>
    <property type="evidence" value="ECO:0007669"/>
    <property type="project" value="InterPro"/>
</dbReference>
<sequence>MPQKQDYEGQCHCGAVRFSAHTDLSGLGDCNCSRCRRLGWIMQSMPEADFTLLSGADNLTTYHFNSEMIDHLFCKTCGIESFARSSDGKGNVMYMINVNCLENPPKVDREAIKHWDGANF</sequence>
<dbReference type="InterPro" id="IPR011057">
    <property type="entry name" value="Mss4-like_sf"/>
</dbReference>
<dbReference type="SUPFAM" id="SSF51316">
    <property type="entry name" value="Mss4-like"/>
    <property type="match status" value="1"/>
</dbReference>
<dbReference type="OrthoDB" id="9805575at2"/>
<feature type="domain" description="CENP-V/GFA" evidence="4">
    <location>
        <begin position="7"/>
        <end position="116"/>
    </location>
</feature>
<gene>
    <name evidence="5" type="ORF">JP75_15460</name>
</gene>
<dbReference type="AlphaFoldDB" id="A0A087M0E0"/>
<dbReference type="STRING" id="46914.JP75_15460"/>
<keyword evidence="2" id="KW-0479">Metal-binding</keyword>
<dbReference type="PANTHER" id="PTHR28620:SF1">
    <property type="entry name" value="CENP-V_GFA DOMAIN-CONTAINING PROTEIN"/>
    <property type="match status" value="1"/>
</dbReference>
<evidence type="ECO:0000256" key="1">
    <source>
        <dbReference type="ARBA" id="ARBA00005495"/>
    </source>
</evidence>
<dbReference type="RefSeq" id="WP_035084540.1">
    <property type="nucleotide sequence ID" value="NZ_JQGC01000014.1"/>
</dbReference>
<dbReference type="Pfam" id="PF04828">
    <property type="entry name" value="GFA"/>
    <property type="match status" value="1"/>
</dbReference>
<proteinExistence type="inferred from homology"/>
<name>A0A087M0E0_9HYPH</name>
<dbReference type="PANTHER" id="PTHR28620">
    <property type="entry name" value="CENTROMERE PROTEIN V"/>
    <property type="match status" value="1"/>
</dbReference>